<dbReference type="PANTHER" id="PTHR13495:SF0">
    <property type="entry name" value="PSME3-INTERACTING PROTEIN"/>
    <property type="match status" value="1"/>
</dbReference>
<name>A0A1S7UHZ3_ROSNE</name>
<dbReference type="AlphaFoldDB" id="A0A1S7UHZ3"/>
<keyword evidence="6" id="KW-1185">Reference proteome</keyword>
<evidence type="ECO:0000259" key="4">
    <source>
        <dbReference type="Pfam" id="PF10187"/>
    </source>
</evidence>
<proteinExistence type="predicted"/>
<dbReference type="Proteomes" id="UP000054516">
    <property type="component" value="Unassembled WGS sequence"/>
</dbReference>
<dbReference type="PANTHER" id="PTHR13495">
    <property type="entry name" value="NEFA-INTERACTING NUCLEAR PROTEIN NIP30"/>
    <property type="match status" value="1"/>
</dbReference>
<dbReference type="Pfam" id="PF10187">
    <property type="entry name" value="FAM192A_Fyv6_N"/>
    <property type="match status" value="1"/>
</dbReference>
<dbReference type="EMBL" id="DF977446">
    <property type="protein sequence ID" value="GAP82768.1"/>
    <property type="molecule type" value="Genomic_DNA"/>
</dbReference>
<feature type="region of interest" description="Disordered" evidence="3">
    <location>
        <begin position="1"/>
        <end position="39"/>
    </location>
</feature>
<reference evidence="5" key="1">
    <citation type="submission" date="2016-03" db="EMBL/GenBank/DDBJ databases">
        <title>Draft genome sequence of Rosellinia necatrix.</title>
        <authorList>
            <person name="Kanematsu S."/>
        </authorList>
    </citation>
    <scope>NUCLEOTIDE SEQUENCE [LARGE SCALE GENOMIC DNA]</scope>
    <source>
        <strain evidence="5">W97</strain>
    </source>
</reference>
<gene>
    <name evidence="5" type="ORF">SAMD00023353_0103050</name>
</gene>
<accession>A0A1S7UHZ3</accession>
<dbReference type="InterPro" id="IPR019331">
    <property type="entry name" value="FAM192A/Fyv6_N"/>
</dbReference>
<feature type="compositionally biased region" description="Gly residues" evidence="3">
    <location>
        <begin position="212"/>
        <end position="224"/>
    </location>
</feature>
<dbReference type="STRING" id="77044.A0A1S7UHZ3"/>
<feature type="domain" description="FAM192A/Fyv6 N-terminal" evidence="4">
    <location>
        <begin position="41"/>
        <end position="138"/>
    </location>
</feature>
<evidence type="ECO:0000256" key="2">
    <source>
        <dbReference type="ARBA" id="ARBA00023242"/>
    </source>
</evidence>
<evidence type="ECO:0000313" key="5">
    <source>
        <dbReference type="EMBL" id="GAP82768.1"/>
    </source>
</evidence>
<dbReference type="InterPro" id="IPR039845">
    <property type="entry name" value="FAM192A"/>
</dbReference>
<evidence type="ECO:0000313" key="6">
    <source>
        <dbReference type="Proteomes" id="UP000054516"/>
    </source>
</evidence>
<dbReference type="OMA" id="RYKLHVA"/>
<feature type="compositionally biased region" description="Low complexity" evidence="3">
    <location>
        <begin position="24"/>
        <end position="36"/>
    </location>
</feature>
<organism evidence="5">
    <name type="scientific">Rosellinia necatrix</name>
    <name type="common">White root-rot fungus</name>
    <dbReference type="NCBI Taxonomy" id="77044"/>
    <lineage>
        <taxon>Eukaryota</taxon>
        <taxon>Fungi</taxon>
        <taxon>Dikarya</taxon>
        <taxon>Ascomycota</taxon>
        <taxon>Pezizomycotina</taxon>
        <taxon>Sordariomycetes</taxon>
        <taxon>Xylariomycetidae</taxon>
        <taxon>Xylariales</taxon>
        <taxon>Xylariaceae</taxon>
        <taxon>Rosellinia</taxon>
    </lineage>
</organism>
<evidence type="ECO:0000256" key="3">
    <source>
        <dbReference type="SAM" id="MobiDB-lite"/>
    </source>
</evidence>
<feature type="compositionally biased region" description="Basic and acidic residues" evidence="3">
    <location>
        <begin position="115"/>
        <end position="132"/>
    </location>
</feature>
<dbReference type="GO" id="GO:0005634">
    <property type="term" value="C:nucleus"/>
    <property type="evidence" value="ECO:0007669"/>
    <property type="project" value="UniProtKB-SubCell"/>
</dbReference>
<comment type="subcellular location">
    <subcellularLocation>
        <location evidence="1">Nucleus</location>
    </subcellularLocation>
</comment>
<evidence type="ECO:0000256" key="1">
    <source>
        <dbReference type="ARBA" id="ARBA00004123"/>
    </source>
</evidence>
<keyword evidence="2" id="KW-0539">Nucleus</keyword>
<dbReference type="OrthoDB" id="75807at2759"/>
<sequence length="285" mass="30304">MTSRFVSGGTIAGDGGAEGEDRPGTGATTETRARAGIGSDKAAVEWEAVQRDLEEERRRRVEARKATVEGSGERSLYEVLQANKAAKQAAFEEQNRIRNQFRALDDDEIEFLHGVSDEKHAEEERVRRETEARLASFRKAQRSAEGGSGGDDDAGHAADIGNGGAVFEEWGSSAGRKRKREKEKAGLKGVRRRTSMPNEDVIGPDQVAGKATGEGKGGHGGGNSGTKLTPTKLTHASIESEPAAAKGAPTTSSTPAMKPQPQSQPQPKPRPALGLVDYGSDEDDD</sequence>
<feature type="region of interest" description="Disordered" evidence="3">
    <location>
        <begin position="113"/>
        <end position="285"/>
    </location>
</feature>
<protein>
    <submittedName>
        <fullName evidence="5">Putative NEFA-interacting nuclear protein NIP30</fullName>
    </submittedName>
</protein>